<dbReference type="SUPFAM" id="SSF51695">
    <property type="entry name" value="PLC-like phosphodiesterases"/>
    <property type="match status" value="1"/>
</dbReference>
<dbReference type="InterPro" id="IPR017946">
    <property type="entry name" value="PLC-like_Pdiesterase_TIM-brl"/>
</dbReference>
<evidence type="ECO:0000256" key="1">
    <source>
        <dbReference type="SAM" id="MobiDB-lite"/>
    </source>
</evidence>
<dbReference type="PANTHER" id="PTHR13593">
    <property type="match status" value="1"/>
</dbReference>
<feature type="region of interest" description="Disordered" evidence="1">
    <location>
        <begin position="1"/>
        <end position="20"/>
    </location>
</feature>
<gene>
    <name evidence="2" type="primary">PLCXD1_2</name>
    <name evidence="2" type="ORF">N1851_016776</name>
</gene>
<dbReference type="GO" id="GO:0006629">
    <property type="term" value="P:lipid metabolic process"/>
    <property type="evidence" value="ECO:0007669"/>
    <property type="project" value="InterPro"/>
</dbReference>
<reference evidence="2" key="1">
    <citation type="journal article" date="2023" name="Front. Mar. Sci.">
        <title>A new Merluccius polli reference genome to investigate the effects of global change in West African waters.</title>
        <authorList>
            <person name="Mateo J.L."/>
            <person name="Blanco-Fernandez C."/>
            <person name="Garcia-Vazquez E."/>
            <person name="Machado-Schiaffino G."/>
        </authorList>
    </citation>
    <scope>NUCLEOTIDE SEQUENCE</scope>
    <source>
        <strain evidence="2">C29</strain>
        <tissue evidence="2">Fin</tissue>
    </source>
</reference>
<feature type="compositionally biased region" description="Polar residues" evidence="1">
    <location>
        <begin position="7"/>
        <end position="17"/>
    </location>
</feature>
<dbReference type="PANTHER" id="PTHR13593:SF24">
    <property type="entry name" value="PI-PLC X DOMAIN-CONTAINING PROTEIN 1"/>
    <property type="match status" value="1"/>
</dbReference>
<protein>
    <submittedName>
        <fullName evidence="2">PI-PLC X domain-containing protein 1</fullName>
    </submittedName>
</protein>
<accession>A0AA47MRI2</accession>
<evidence type="ECO:0000313" key="3">
    <source>
        <dbReference type="Proteomes" id="UP001174136"/>
    </source>
</evidence>
<evidence type="ECO:0000313" key="2">
    <source>
        <dbReference type="EMBL" id="KAK0144767.1"/>
    </source>
</evidence>
<proteinExistence type="predicted"/>
<dbReference type="Gene3D" id="3.20.20.190">
    <property type="entry name" value="Phosphatidylinositol (PI) phosphodiesterase"/>
    <property type="match status" value="1"/>
</dbReference>
<dbReference type="InterPro" id="IPR051057">
    <property type="entry name" value="PI-PLC_domain"/>
</dbReference>
<keyword evidence="3" id="KW-1185">Reference proteome</keyword>
<organism evidence="2 3">
    <name type="scientific">Merluccius polli</name>
    <name type="common">Benguela hake</name>
    <name type="synonym">Merluccius cadenati</name>
    <dbReference type="NCBI Taxonomy" id="89951"/>
    <lineage>
        <taxon>Eukaryota</taxon>
        <taxon>Metazoa</taxon>
        <taxon>Chordata</taxon>
        <taxon>Craniata</taxon>
        <taxon>Vertebrata</taxon>
        <taxon>Euteleostomi</taxon>
        <taxon>Actinopterygii</taxon>
        <taxon>Neopterygii</taxon>
        <taxon>Teleostei</taxon>
        <taxon>Neoteleostei</taxon>
        <taxon>Acanthomorphata</taxon>
        <taxon>Zeiogadaria</taxon>
        <taxon>Gadariae</taxon>
        <taxon>Gadiformes</taxon>
        <taxon>Gadoidei</taxon>
        <taxon>Merlucciidae</taxon>
        <taxon>Merluccius</taxon>
    </lineage>
</organism>
<comment type="caution">
    <text evidence="2">The sequence shown here is derived from an EMBL/GenBank/DDBJ whole genome shotgun (WGS) entry which is preliminary data.</text>
</comment>
<dbReference type="Proteomes" id="UP001174136">
    <property type="component" value="Unassembled WGS sequence"/>
</dbReference>
<dbReference type="EMBL" id="JAOPHQ010003002">
    <property type="protein sequence ID" value="KAK0144767.1"/>
    <property type="molecule type" value="Genomic_DNA"/>
</dbReference>
<dbReference type="GO" id="GO:0008081">
    <property type="term" value="F:phosphoric diester hydrolase activity"/>
    <property type="evidence" value="ECO:0007669"/>
    <property type="project" value="InterPro"/>
</dbReference>
<dbReference type="AlphaFoldDB" id="A0AA47MRI2"/>
<sequence>MAESGPVVSSETLSGTTDHSDWMSKIPEKLQHFSLWKLAIPGSHDSMGYDLDMDSSIVEPDSLVHWSHLHWVRSLVRDWATTQEVNIIQQLDAGVRYFDLRVARKLNDTNPTRLYFYHGLYTHSDVETVLGMFNDWAERHPKEILVLALSHFKGMEEPIHIHLLNFITTLFGAKLIRREDHPTLQFCWESGRHVLISYDCPANQYPGMWRKIPYFYGNTMEPSKVITVLDEMLQTQRPPNYFCVCGLNLTLPEDFHAFKYLGKTLKSATVQDLPTLLDWVKRQDPGALNACVNIIATDFVNYLDFVSTVIKLNDKLMVE</sequence>
<dbReference type="PROSITE" id="PS50007">
    <property type="entry name" value="PIPLC_X_DOMAIN"/>
    <property type="match status" value="1"/>
</dbReference>
<name>A0AA47MRI2_MERPO</name>